<comment type="caution">
    <text evidence="1">The sequence shown here is derived from an EMBL/GenBank/DDBJ whole genome shotgun (WGS) entry which is preliminary data.</text>
</comment>
<protein>
    <submittedName>
        <fullName evidence="1">Uncharacterized protein</fullName>
    </submittedName>
</protein>
<dbReference type="EMBL" id="JADNRY010000075">
    <property type="protein sequence ID" value="KAF9067326.1"/>
    <property type="molecule type" value="Genomic_DNA"/>
</dbReference>
<name>A0A9P5PKK9_9AGAR</name>
<gene>
    <name evidence="1" type="ORF">BDP27DRAFT_924048</name>
</gene>
<evidence type="ECO:0000313" key="2">
    <source>
        <dbReference type="Proteomes" id="UP000772434"/>
    </source>
</evidence>
<dbReference type="AlphaFoldDB" id="A0A9P5PKK9"/>
<sequence>MFALYWPYRFRTFGYVAVWTTRLDYFPDYCPDCALHGSKKVQSKLHAARAIFNLRSYLAGSQSYPTCLVSRISNSPVEHKKDQLSGSDAVPGPSTNVNYYSICVTDLALRASITMTRPLTRHWLAAAHQLVVINIARVRWLLSFRLFLVLDLTAKISRMG</sequence>
<organism evidence="1 2">
    <name type="scientific">Rhodocollybia butyracea</name>
    <dbReference type="NCBI Taxonomy" id="206335"/>
    <lineage>
        <taxon>Eukaryota</taxon>
        <taxon>Fungi</taxon>
        <taxon>Dikarya</taxon>
        <taxon>Basidiomycota</taxon>
        <taxon>Agaricomycotina</taxon>
        <taxon>Agaricomycetes</taxon>
        <taxon>Agaricomycetidae</taxon>
        <taxon>Agaricales</taxon>
        <taxon>Marasmiineae</taxon>
        <taxon>Omphalotaceae</taxon>
        <taxon>Rhodocollybia</taxon>
    </lineage>
</organism>
<evidence type="ECO:0000313" key="1">
    <source>
        <dbReference type="EMBL" id="KAF9067326.1"/>
    </source>
</evidence>
<reference evidence="1" key="1">
    <citation type="submission" date="2020-11" db="EMBL/GenBank/DDBJ databases">
        <authorList>
            <consortium name="DOE Joint Genome Institute"/>
            <person name="Ahrendt S."/>
            <person name="Riley R."/>
            <person name="Andreopoulos W."/>
            <person name="Labutti K."/>
            <person name="Pangilinan J."/>
            <person name="Ruiz-Duenas F.J."/>
            <person name="Barrasa J.M."/>
            <person name="Sanchez-Garcia M."/>
            <person name="Camarero S."/>
            <person name="Miyauchi S."/>
            <person name="Serrano A."/>
            <person name="Linde D."/>
            <person name="Babiker R."/>
            <person name="Drula E."/>
            <person name="Ayuso-Fernandez I."/>
            <person name="Pacheco R."/>
            <person name="Padilla G."/>
            <person name="Ferreira P."/>
            <person name="Barriuso J."/>
            <person name="Kellner H."/>
            <person name="Castanera R."/>
            <person name="Alfaro M."/>
            <person name="Ramirez L."/>
            <person name="Pisabarro A.G."/>
            <person name="Kuo A."/>
            <person name="Tritt A."/>
            <person name="Lipzen A."/>
            <person name="He G."/>
            <person name="Yan M."/>
            <person name="Ng V."/>
            <person name="Cullen D."/>
            <person name="Martin F."/>
            <person name="Rosso M.-N."/>
            <person name="Henrissat B."/>
            <person name="Hibbett D."/>
            <person name="Martinez A.T."/>
            <person name="Grigoriev I.V."/>
        </authorList>
    </citation>
    <scope>NUCLEOTIDE SEQUENCE</scope>
    <source>
        <strain evidence="1">AH 40177</strain>
    </source>
</reference>
<accession>A0A9P5PKK9</accession>
<proteinExistence type="predicted"/>
<keyword evidence="2" id="KW-1185">Reference proteome</keyword>
<dbReference type="Proteomes" id="UP000772434">
    <property type="component" value="Unassembled WGS sequence"/>
</dbReference>